<dbReference type="GO" id="GO:1904680">
    <property type="term" value="F:peptide transmembrane transporter activity"/>
    <property type="evidence" value="ECO:0007669"/>
    <property type="project" value="TreeGrafter"/>
</dbReference>
<dbReference type="AlphaFoldDB" id="A0A377J2G7"/>
<feature type="domain" description="Solute-binding protein family 5" evidence="6">
    <location>
        <begin position="91"/>
        <end position="431"/>
    </location>
</feature>
<dbReference type="Gene3D" id="3.10.105.10">
    <property type="entry name" value="Dipeptide-binding Protein, Domain 3"/>
    <property type="match status" value="1"/>
</dbReference>
<dbReference type="EMBL" id="UGHS01000004">
    <property type="protein sequence ID" value="STO94060.1"/>
    <property type="molecule type" value="Genomic_DNA"/>
</dbReference>
<dbReference type="InterPro" id="IPR030678">
    <property type="entry name" value="Peptide/Ni-bd"/>
</dbReference>
<protein>
    <submittedName>
        <fullName evidence="7">Oligopeptide ABC transporter periplasmic protein</fullName>
    </submittedName>
</protein>
<dbReference type="Gene3D" id="3.90.76.10">
    <property type="entry name" value="Dipeptide-binding Protein, Domain 1"/>
    <property type="match status" value="1"/>
</dbReference>
<name>A0A377J2G7_9PAST</name>
<evidence type="ECO:0000313" key="8">
    <source>
        <dbReference type="Proteomes" id="UP000255264"/>
    </source>
</evidence>
<accession>A0A377J2G7</accession>
<dbReference type="RefSeq" id="WP_115003588.1">
    <property type="nucleotide sequence ID" value="NZ_UGHS01000004.1"/>
</dbReference>
<dbReference type="PANTHER" id="PTHR30290">
    <property type="entry name" value="PERIPLASMIC BINDING COMPONENT OF ABC TRANSPORTER"/>
    <property type="match status" value="1"/>
</dbReference>
<dbReference type="Proteomes" id="UP000255264">
    <property type="component" value="Unassembled WGS sequence"/>
</dbReference>
<gene>
    <name evidence="7" type="primary">oppA_1</name>
    <name evidence="7" type="ORF">NCTC13335_01977</name>
</gene>
<comment type="similarity">
    <text evidence="2">Belongs to the bacterial solute-binding protein 5 family.</text>
</comment>
<dbReference type="CDD" id="cd08504">
    <property type="entry name" value="PBP2_OppA"/>
    <property type="match status" value="1"/>
</dbReference>
<keyword evidence="4" id="KW-0732">Signal</keyword>
<keyword evidence="8" id="KW-1185">Reference proteome</keyword>
<evidence type="ECO:0000256" key="2">
    <source>
        <dbReference type="ARBA" id="ARBA00005695"/>
    </source>
</evidence>
<dbReference type="SUPFAM" id="SSF53850">
    <property type="entry name" value="Periplasmic binding protein-like II"/>
    <property type="match status" value="1"/>
</dbReference>
<evidence type="ECO:0000256" key="4">
    <source>
        <dbReference type="ARBA" id="ARBA00022729"/>
    </source>
</evidence>
<dbReference type="OrthoDB" id="9801912at2"/>
<dbReference type="GO" id="GO:0043190">
    <property type="term" value="C:ATP-binding cassette (ABC) transporter complex"/>
    <property type="evidence" value="ECO:0007669"/>
    <property type="project" value="InterPro"/>
</dbReference>
<reference evidence="7 8" key="1">
    <citation type="submission" date="2018-06" db="EMBL/GenBank/DDBJ databases">
        <authorList>
            <consortium name="Pathogen Informatics"/>
            <person name="Doyle S."/>
        </authorList>
    </citation>
    <scope>NUCLEOTIDE SEQUENCE [LARGE SCALE GENOMIC DNA]</scope>
    <source>
        <strain evidence="7 8">NCTC13335</strain>
    </source>
</reference>
<sequence length="517" mass="58002">MRNSTLGLTALLGCLLLGGCDKLNSPPKTSSAPNGMQTEAPTPTQENAYSRLTRRVNGALVADPWRLENEEQQALVRDLLEGLTIYDPAGKVIGGLAESWQTQDNKLWRFNLRENLHWANGVPLTAAELVQSFQALAISDTPLKQYLAYMNLGNAQAVLTGQMPPEQLQISAPDERTLIFQLDKPTPYLPAMLAHAILLPHVLDEKGELQTNGAYLQQSVDEKGVHLVKNPHYYDLQKGHFAQVDYLSSSNSERADIFFVPPQPADNAQYFPKLCSYFYEFNLRDPRLQNAAVRKAIASLISVRSITDNEMPHAIASSYFLPKAMLNGQDSQWEPVVAEQLLAQQKIDEHHPLQLHILYDNRPLHQQIANRLTRSLAQSDMLRVSAQSVDWPQLQEKRVAGEFQLIRSGWCADFHHPMAFLSLFYSHSPDNKSGYADKDYDRLFEQALKSTSESEQAALYLQLSAHIQNQNLLLPLFQYTEAVDIAPDLGGVEKNPVGVIYSKDLFRQVTGNAPMEN</sequence>
<proteinExistence type="inferred from homology"/>
<dbReference type="PANTHER" id="PTHR30290:SF10">
    <property type="entry name" value="PERIPLASMIC OLIGOPEPTIDE-BINDING PROTEIN-RELATED"/>
    <property type="match status" value="1"/>
</dbReference>
<dbReference type="GO" id="GO:0030288">
    <property type="term" value="C:outer membrane-bounded periplasmic space"/>
    <property type="evidence" value="ECO:0007669"/>
    <property type="project" value="TreeGrafter"/>
</dbReference>
<keyword evidence="3" id="KW-0813">Transport</keyword>
<evidence type="ECO:0000259" key="6">
    <source>
        <dbReference type="Pfam" id="PF00496"/>
    </source>
</evidence>
<organism evidence="7 8">
    <name type="scientific">Haemophilus pittmaniae</name>
    <dbReference type="NCBI Taxonomy" id="249188"/>
    <lineage>
        <taxon>Bacteria</taxon>
        <taxon>Pseudomonadati</taxon>
        <taxon>Pseudomonadota</taxon>
        <taxon>Gammaproteobacteria</taxon>
        <taxon>Pasteurellales</taxon>
        <taxon>Pasteurellaceae</taxon>
        <taxon>Haemophilus</taxon>
    </lineage>
</organism>
<evidence type="ECO:0000256" key="5">
    <source>
        <dbReference type="SAM" id="MobiDB-lite"/>
    </source>
</evidence>
<dbReference type="InterPro" id="IPR039424">
    <property type="entry name" value="SBP_5"/>
</dbReference>
<evidence type="ECO:0000256" key="1">
    <source>
        <dbReference type="ARBA" id="ARBA00004196"/>
    </source>
</evidence>
<evidence type="ECO:0000313" key="7">
    <source>
        <dbReference type="EMBL" id="STO94060.1"/>
    </source>
</evidence>
<comment type="subcellular location">
    <subcellularLocation>
        <location evidence="1">Cell envelope</location>
    </subcellularLocation>
</comment>
<dbReference type="Gene3D" id="3.40.190.10">
    <property type="entry name" value="Periplasmic binding protein-like II"/>
    <property type="match status" value="1"/>
</dbReference>
<feature type="region of interest" description="Disordered" evidence="5">
    <location>
        <begin position="26"/>
        <end position="48"/>
    </location>
</feature>
<dbReference type="InterPro" id="IPR000914">
    <property type="entry name" value="SBP_5_dom"/>
</dbReference>
<dbReference type="PIRSF" id="PIRSF002741">
    <property type="entry name" value="MppA"/>
    <property type="match status" value="1"/>
</dbReference>
<dbReference type="PROSITE" id="PS51257">
    <property type="entry name" value="PROKAR_LIPOPROTEIN"/>
    <property type="match status" value="1"/>
</dbReference>
<dbReference type="GO" id="GO:0015833">
    <property type="term" value="P:peptide transport"/>
    <property type="evidence" value="ECO:0007669"/>
    <property type="project" value="TreeGrafter"/>
</dbReference>
<evidence type="ECO:0000256" key="3">
    <source>
        <dbReference type="ARBA" id="ARBA00022448"/>
    </source>
</evidence>
<dbReference type="Pfam" id="PF00496">
    <property type="entry name" value="SBP_bac_5"/>
    <property type="match status" value="1"/>
</dbReference>